<sequence length="227" mass="24678">MQVTLDPKNKAALDSIKAAFDTRTYIQFYELLDKAAHGDLQAREAAGELLAAVLIAKKVNLNVGKVSKAGKSTGKGTSIGKGISNTSTLNPNEIRFSQNTVSYNKVERGTNMKYNYDDLVTNMKTNGWKGDPVDVIKMPDGKFTSMDNTRIAAAREAGIDIKANVRNFDDKLSPAEVSRFSDPRKGFVPTTWGEAITGRINKQSGGFSKNNPYGSNTPPRISGKPKD</sequence>
<comment type="caution">
    <text evidence="2">The sequence shown here is derived from an EMBL/GenBank/DDBJ whole genome shotgun (WGS) entry which is preliminary data.</text>
</comment>
<dbReference type="AlphaFoldDB" id="A0A2N9XJK6"/>
<name>A0A2N9XJK6_9NEIS</name>
<feature type="region of interest" description="Disordered" evidence="1">
    <location>
        <begin position="198"/>
        <end position="227"/>
    </location>
</feature>
<reference evidence="2 3" key="1">
    <citation type="journal article" date="2017" name="MBio">
        <title>Type VI secretion-mediated competition in the bee gut microbiome.</title>
        <authorList>
            <person name="Steele M.I."/>
            <person name="Kwong W.K."/>
            <person name="Powell J.E."/>
            <person name="Whiteley M."/>
            <person name="Moran N.A."/>
        </authorList>
    </citation>
    <scope>NUCLEOTIDE SEQUENCE [LARGE SCALE GENOMIC DNA]</scope>
    <source>
        <strain evidence="2 3">Ruf1-X</strain>
    </source>
</reference>
<feature type="compositionally biased region" description="Polar residues" evidence="1">
    <location>
        <begin position="200"/>
        <end position="219"/>
    </location>
</feature>
<evidence type="ECO:0000313" key="2">
    <source>
        <dbReference type="EMBL" id="PIT48511.1"/>
    </source>
</evidence>
<accession>A0A2N9XJK6</accession>
<evidence type="ECO:0000256" key="1">
    <source>
        <dbReference type="SAM" id="MobiDB-lite"/>
    </source>
</evidence>
<organism evidence="2 3">
    <name type="scientific">Snodgrassella alvi</name>
    <dbReference type="NCBI Taxonomy" id="1196083"/>
    <lineage>
        <taxon>Bacteria</taxon>
        <taxon>Pseudomonadati</taxon>
        <taxon>Pseudomonadota</taxon>
        <taxon>Betaproteobacteria</taxon>
        <taxon>Neisseriales</taxon>
        <taxon>Neisseriaceae</taxon>
        <taxon>Snodgrassella</taxon>
    </lineage>
</organism>
<protein>
    <submittedName>
        <fullName evidence="2">Uncharacterized protein</fullName>
    </submittedName>
</protein>
<gene>
    <name evidence="2" type="ORF">BHC46_04670</name>
</gene>
<dbReference type="Proteomes" id="UP000229970">
    <property type="component" value="Unassembled WGS sequence"/>
</dbReference>
<proteinExistence type="predicted"/>
<dbReference type="EMBL" id="MEIP01000013">
    <property type="protein sequence ID" value="PIT48511.1"/>
    <property type="molecule type" value="Genomic_DNA"/>
</dbReference>
<dbReference type="RefSeq" id="WP_100139032.1">
    <property type="nucleotide sequence ID" value="NZ_MEIP01000013.1"/>
</dbReference>
<evidence type="ECO:0000313" key="3">
    <source>
        <dbReference type="Proteomes" id="UP000229970"/>
    </source>
</evidence>